<proteinExistence type="predicted"/>
<reference evidence="1 2" key="1">
    <citation type="submission" date="2021-06" db="EMBL/GenBank/DDBJ databases">
        <authorList>
            <person name="Kallberg Y."/>
            <person name="Tangrot J."/>
            <person name="Rosling A."/>
        </authorList>
    </citation>
    <scope>NUCLEOTIDE SEQUENCE [LARGE SCALE GENOMIC DNA]</scope>
    <source>
        <strain evidence="1 2">120-4 pot B 10/14</strain>
    </source>
</reference>
<evidence type="ECO:0000313" key="1">
    <source>
        <dbReference type="EMBL" id="CAG8683153.1"/>
    </source>
</evidence>
<keyword evidence="2" id="KW-1185">Reference proteome</keyword>
<gene>
    <name evidence="1" type="ORF">GMARGA_LOCUS11086</name>
</gene>
<sequence>MNYGDYGVFFAYNLGMFVRSNEQDKGCFTYYNPEHCVKQIDVAGWQLH</sequence>
<dbReference type="EMBL" id="CAJVQB010006392">
    <property type="protein sequence ID" value="CAG8683153.1"/>
    <property type="molecule type" value="Genomic_DNA"/>
</dbReference>
<comment type="caution">
    <text evidence="1">The sequence shown here is derived from an EMBL/GenBank/DDBJ whole genome shotgun (WGS) entry which is preliminary data.</text>
</comment>
<accession>A0ABN7UVL5</accession>
<dbReference type="Proteomes" id="UP000789901">
    <property type="component" value="Unassembled WGS sequence"/>
</dbReference>
<organism evidence="1 2">
    <name type="scientific">Gigaspora margarita</name>
    <dbReference type="NCBI Taxonomy" id="4874"/>
    <lineage>
        <taxon>Eukaryota</taxon>
        <taxon>Fungi</taxon>
        <taxon>Fungi incertae sedis</taxon>
        <taxon>Mucoromycota</taxon>
        <taxon>Glomeromycotina</taxon>
        <taxon>Glomeromycetes</taxon>
        <taxon>Diversisporales</taxon>
        <taxon>Gigasporaceae</taxon>
        <taxon>Gigaspora</taxon>
    </lineage>
</organism>
<name>A0ABN7UVL5_GIGMA</name>
<protein>
    <submittedName>
        <fullName evidence="1">7031_t:CDS:1</fullName>
    </submittedName>
</protein>
<evidence type="ECO:0000313" key="2">
    <source>
        <dbReference type="Proteomes" id="UP000789901"/>
    </source>
</evidence>